<dbReference type="CDD" id="cd00673">
    <property type="entry name" value="AlaRS_core"/>
    <property type="match status" value="1"/>
</dbReference>
<dbReference type="EC" id="6.1.1.7" evidence="3"/>
<dbReference type="InterPro" id="IPR002318">
    <property type="entry name" value="Ala-tRNA-lgiase_IIc"/>
</dbReference>
<dbReference type="InterPro" id="IPR012947">
    <property type="entry name" value="tRNA_SAD"/>
</dbReference>
<comment type="cofactor">
    <cofactor evidence="1">
        <name>Zn(2+)</name>
        <dbReference type="ChEBI" id="CHEBI:29105"/>
    </cofactor>
</comment>
<dbReference type="NCBIfam" id="TIGR00344">
    <property type="entry name" value="alaS"/>
    <property type="match status" value="1"/>
</dbReference>
<accession>A0A6J6J0H1</accession>
<dbReference type="HAMAP" id="MF_00036_B">
    <property type="entry name" value="Ala_tRNA_synth_B"/>
    <property type="match status" value="1"/>
</dbReference>
<dbReference type="InterPro" id="IPR023033">
    <property type="entry name" value="Ala_tRNA_ligase_euk/bac"/>
</dbReference>
<evidence type="ECO:0000256" key="4">
    <source>
        <dbReference type="ARBA" id="ARBA00017959"/>
    </source>
</evidence>
<dbReference type="InterPro" id="IPR050058">
    <property type="entry name" value="Ala-tRNA_ligase"/>
</dbReference>
<proteinExistence type="inferred from homology"/>
<keyword evidence="8" id="KW-0547">Nucleotide-binding</keyword>
<evidence type="ECO:0000256" key="12">
    <source>
        <dbReference type="ARBA" id="ARBA00022917"/>
    </source>
</evidence>
<keyword evidence="9" id="KW-0862">Zinc</keyword>
<dbReference type="Pfam" id="PF07973">
    <property type="entry name" value="tRNA_SAD"/>
    <property type="match status" value="1"/>
</dbReference>
<dbReference type="GO" id="GO:0000049">
    <property type="term" value="F:tRNA binding"/>
    <property type="evidence" value="ECO:0007669"/>
    <property type="project" value="UniProtKB-KW"/>
</dbReference>
<dbReference type="Gene3D" id="3.30.930.10">
    <property type="entry name" value="Bira Bifunctional Protein, Domain 2"/>
    <property type="match status" value="1"/>
</dbReference>
<organism evidence="15">
    <name type="scientific">freshwater metagenome</name>
    <dbReference type="NCBI Taxonomy" id="449393"/>
    <lineage>
        <taxon>unclassified sequences</taxon>
        <taxon>metagenomes</taxon>
        <taxon>ecological metagenomes</taxon>
    </lineage>
</organism>
<dbReference type="SMART" id="SM00863">
    <property type="entry name" value="tRNA_SAD"/>
    <property type="match status" value="1"/>
</dbReference>
<dbReference type="InterPro" id="IPR003156">
    <property type="entry name" value="DHHA1_dom"/>
</dbReference>
<name>A0A6J6J0H1_9ZZZZ</name>
<keyword evidence="5" id="KW-0820">tRNA-binding</keyword>
<dbReference type="PANTHER" id="PTHR11777:SF9">
    <property type="entry name" value="ALANINE--TRNA LIGASE, CYTOPLASMIC"/>
    <property type="match status" value="1"/>
</dbReference>
<dbReference type="InterPro" id="IPR018165">
    <property type="entry name" value="Ala-tRNA-synth_IIc_core"/>
</dbReference>
<dbReference type="SUPFAM" id="SSF50447">
    <property type="entry name" value="Translation proteins"/>
    <property type="match status" value="1"/>
</dbReference>
<dbReference type="Gene3D" id="3.10.310.40">
    <property type="match status" value="1"/>
</dbReference>
<dbReference type="GO" id="GO:0006419">
    <property type="term" value="P:alanyl-tRNA aminoacylation"/>
    <property type="evidence" value="ECO:0007669"/>
    <property type="project" value="InterPro"/>
</dbReference>
<evidence type="ECO:0000256" key="1">
    <source>
        <dbReference type="ARBA" id="ARBA00001947"/>
    </source>
</evidence>
<dbReference type="Pfam" id="PF02272">
    <property type="entry name" value="DHHA1"/>
    <property type="match status" value="1"/>
</dbReference>
<dbReference type="PROSITE" id="PS50860">
    <property type="entry name" value="AA_TRNA_LIGASE_II_ALA"/>
    <property type="match status" value="1"/>
</dbReference>
<dbReference type="PANTHER" id="PTHR11777">
    <property type="entry name" value="ALANYL-TRNA SYNTHETASE"/>
    <property type="match status" value="1"/>
</dbReference>
<dbReference type="Gene3D" id="3.30.54.20">
    <property type="match status" value="1"/>
</dbReference>
<dbReference type="FunFam" id="3.30.930.10:FF:000004">
    <property type="entry name" value="Alanine--tRNA ligase"/>
    <property type="match status" value="1"/>
</dbReference>
<dbReference type="GO" id="GO:0005829">
    <property type="term" value="C:cytosol"/>
    <property type="evidence" value="ECO:0007669"/>
    <property type="project" value="TreeGrafter"/>
</dbReference>
<dbReference type="FunFam" id="3.30.980.10:FF:000004">
    <property type="entry name" value="Alanine--tRNA ligase, cytoplasmic"/>
    <property type="match status" value="1"/>
</dbReference>
<dbReference type="InterPro" id="IPR018164">
    <property type="entry name" value="Ala-tRNA-synth_IIc_N"/>
</dbReference>
<evidence type="ECO:0000256" key="3">
    <source>
        <dbReference type="ARBA" id="ARBA00013168"/>
    </source>
</evidence>
<dbReference type="AlphaFoldDB" id="A0A6J6J0H1"/>
<dbReference type="FunFam" id="3.30.54.20:FF:000001">
    <property type="entry name" value="Alanine--tRNA ligase"/>
    <property type="match status" value="1"/>
</dbReference>
<evidence type="ECO:0000259" key="14">
    <source>
        <dbReference type="PROSITE" id="PS50860"/>
    </source>
</evidence>
<keyword evidence="7" id="KW-0479">Metal-binding</keyword>
<comment type="similarity">
    <text evidence="2">Belongs to the class-II aminoacyl-tRNA synthetase family.</text>
</comment>
<dbReference type="InterPro" id="IPR018162">
    <property type="entry name" value="Ala-tRNA-ligase_IIc_anticod-bd"/>
</dbReference>
<evidence type="ECO:0000256" key="9">
    <source>
        <dbReference type="ARBA" id="ARBA00022833"/>
    </source>
</evidence>
<dbReference type="GO" id="GO:0002161">
    <property type="term" value="F:aminoacyl-tRNA deacylase activity"/>
    <property type="evidence" value="ECO:0007669"/>
    <property type="project" value="TreeGrafter"/>
</dbReference>
<keyword evidence="13" id="KW-0030">Aminoacyl-tRNA synthetase</keyword>
<keyword evidence="10" id="KW-0067">ATP-binding</keyword>
<dbReference type="Gene3D" id="2.40.30.130">
    <property type="match status" value="1"/>
</dbReference>
<dbReference type="InterPro" id="IPR018163">
    <property type="entry name" value="Thr/Ala-tRNA-synth_IIc_edit"/>
</dbReference>
<gene>
    <name evidence="15" type="ORF">UFOPK2032_00501</name>
</gene>
<dbReference type="InterPro" id="IPR045864">
    <property type="entry name" value="aa-tRNA-synth_II/BPL/LPL"/>
</dbReference>
<dbReference type="PRINTS" id="PR00980">
    <property type="entry name" value="TRNASYNTHALA"/>
</dbReference>
<dbReference type="GO" id="GO:0046872">
    <property type="term" value="F:metal ion binding"/>
    <property type="evidence" value="ECO:0007669"/>
    <property type="project" value="UniProtKB-KW"/>
</dbReference>
<dbReference type="InterPro" id="IPR009000">
    <property type="entry name" value="Transl_B-barrel_sf"/>
</dbReference>
<dbReference type="SUPFAM" id="SSF55681">
    <property type="entry name" value="Class II aaRS and biotin synthetases"/>
    <property type="match status" value="1"/>
</dbReference>
<evidence type="ECO:0000256" key="11">
    <source>
        <dbReference type="ARBA" id="ARBA00022884"/>
    </source>
</evidence>
<feature type="domain" description="Alanyl-transfer RNA synthetases family profile" evidence="14">
    <location>
        <begin position="1"/>
        <end position="717"/>
    </location>
</feature>
<reference evidence="15" key="1">
    <citation type="submission" date="2020-05" db="EMBL/GenBank/DDBJ databases">
        <authorList>
            <person name="Chiriac C."/>
            <person name="Salcher M."/>
            <person name="Ghai R."/>
            <person name="Kavagutti S V."/>
        </authorList>
    </citation>
    <scope>NUCLEOTIDE SEQUENCE</scope>
</reference>
<keyword evidence="6" id="KW-0436">Ligase</keyword>
<evidence type="ECO:0000256" key="8">
    <source>
        <dbReference type="ARBA" id="ARBA00022741"/>
    </source>
</evidence>
<dbReference type="SUPFAM" id="SSF101353">
    <property type="entry name" value="Putative anticodon-binding domain of alanyl-tRNA synthetase (AlaRS)"/>
    <property type="match status" value="1"/>
</dbReference>
<dbReference type="Pfam" id="PF01411">
    <property type="entry name" value="tRNA-synt_2c"/>
    <property type="match status" value="1"/>
</dbReference>
<sequence>MKTAEIRRRWLDYFASKNHEIVPSASLISEDPTLMFTVAGMVPFIPYMTGLVPAPYKRATSVQKCVRTLDIDEVGKTTRHGTFFQMNGNFSFGDYFKADAIAFAWEFLTSSLESGGLAFDPERLWVTVYEDDDESIKIWRDVANIPMERIQKRGMKDNYWSTGQPGPAGPCSEIYFDRGPEYGNEGGPVADENRYIEIWNLVFMQFERGVGTGKDSFEILGELPSKNIDTGMGLERVAFLLQGVDNLYEIDEVRPVLDLAANLSGKTYGANQEDDVRLRVVADHIRSSLMLIGDGVTPANDARGYVVRRLLRRAIRAMRLLGVETPVFRELFTASMNAMKPSYPELETDFDRILRTAVNEEEAFLRTLNSGLLVLDEEIDKAKKSKASSLTGDSVFLLHDTYGFPVDLTFEIAQEAGLNIDREKFTSLMNVQRQRAKDDAKMKRSTNADLSVYGEFRSIGTTKFTGYDELVSSGKVLGLIREGKVVKEITQGEVAEVILDETSFYAESGGQDSDSGLILGDGLSLEVLDVQKPVKGLISHSVLVKQGSVSIGAKVSTEVSADWRLGAAQAHSATHVVHAALRQVLGPQALQSGSYNKPGYMRLDFSWGESLSASTKTEIEEVTNRAIRQDLAVSSQFMSVQEAKAFGAVALFGETYDESVRVIQIGGPWSRELCGGTHVSRSSQVGLVSFIGEASVGSGSRRLEALVGFEAFQALALERALVSSLSEAMKVPKEQLTEKIYATIEDLKFAQKRLATLSMDQLKLRIPEFLAGARNIGNTKVILETIGPVESADQVRDLAVALRERFEPGSAVVAIAGESAGKIVLIVSTTKAAQNLGIGSGKLVKEASAILGGGGGGKDDLAQGGGPNVKDLAKAFKVIESSIPS</sequence>
<evidence type="ECO:0000256" key="10">
    <source>
        <dbReference type="ARBA" id="ARBA00022840"/>
    </source>
</evidence>
<evidence type="ECO:0000256" key="6">
    <source>
        <dbReference type="ARBA" id="ARBA00022598"/>
    </source>
</evidence>
<keyword evidence="11" id="KW-0694">RNA-binding</keyword>
<evidence type="ECO:0000313" key="15">
    <source>
        <dbReference type="EMBL" id="CAB4629689.1"/>
    </source>
</evidence>
<dbReference type="EMBL" id="CAEZVM010000012">
    <property type="protein sequence ID" value="CAB4629689.1"/>
    <property type="molecule type" value="Genomic_DNA"/>
</dbReference>
<evidence type="ECO:0000256" key="7">
    <source>
        <dbReference type="ARBA" id="ARBA00022723"/>
    </source>
</evidence>
<dbReference type="GO" id="GO:0005524">
    <property type="term" value="F:ATP binding"/>
    <property type="evidence" value="ECO:0007669"/>
    <property type="project" value="UniProtKB-KW"/>
</dbReference>
<keyword evidence="12" id="KW-0648">Protein biosynthesis</keyword>
<evidence type="ECO:0000256" key="5">
    <source>
        <dbReference type="ARBA" id="ARBA00022555"/>
    </source>
</evidence>
<dbReference type="SUPFAM" id="SSF55186">
    <property type="entry name" value="ThrRS/AlaRS common domain"/>
    <property type="match status" value="1"/>
</dbReference>
<evidence type="ECO:0000256" key="2">
    <source>
        <dbReference type="ARBA" id="ARBA00008226"/>
    </source>
</evidence>
<evidence type="ECO:0000256" key="13">
    <source>
        <dbReference type="ARBA" id="ARBA00023146"/>
    </source>
</evidence>
<dbReference type="Gene3D" id="3.30.980.10">
    <property type="entry name" value="Threonyl-trna Synthetase, Chain A, domain 2"/>
    <property type="match status" value="1"/>
</dbReference>
<dbReference type="FunFam" id="3.10.310.40:FF:000001">
    <property type="entry name" value="Alanine--tRNA ligase"/>
    <property type="match status" value="1"/>
</dbReference>
<dbReference type="GO" id="GO:0004813">
    <property type="term" value="F:alanine-tRNA ligase activity"/>
    <property type="evidence" value="ECO:0007669"/>
    <property type="project" value="UniProtKB-EC"/>
</dbReference>
<protein>
    <recommendedName>
        <fullName evidence="4">Alanine--tRNA ligase</fullName>
        <ecNumber evidence="3">6.1.1.7</ecNumber>
    </recommendedName>
</protein>